<protein>
    <submittedName>
        <fullName evidence="3">Uncharacterized protein</fullName>
    </submittedName>
</protein>
<dbReference type="EMBL" id="LKCN02000007">
    <property type="protein sequence ID" value="RCI12809.1"/>
    <property type="molecule type" value="Genomic_DNA"/>
</dbReference>
<gene>
    <name evidence="3" type="ORF">L249_0897</name>
</gene>
<feature type="compositionally biased region" description="Polar residues" evidence="1">
    <location>
        <begin position="80"/>
        <end position="100"/>
    </location>
</feature>
<accession>A0A367LEG1</accession>
<keyword evidence="4" id="KW-1185">Reference proteome</keyword>
<name>A0A367LEG1_9HYPO</name>
<keyword evidence="2" id="KW-0732">Signal</keyword>
<feature type="compositionally biased region" description="Polar residues" evidence="1">
    <location>
        <begin position="134"/>
        <end position="143"/>
    </location>
</feature>
<evidence type="ECO:0000313" key="3">
    <source>
        <dbReference type="EMBL" id="RCI12809.1"/>
    </source>
</evidence>
<feature type="compositionally biased region" description="Polar residues" evidence="1">
    <location>
        <begin position="156"/>
        <end position="191"/>
    </location>
</feature>
<feature type="signal peptide" evidence="2">
    <location>
        <begin position="1"/>
        <end position="24"/>
    </location>
</feature>
<evidence type="ECO:0000256" key="2">
    <source>
        <dbReference type="SAM" id="SignalP"/>
    </source>
</evidence>
<evidence type="ECO:0000256" key="1">
    <source>
        <dbReference type="SAM" id="MobiDB-lite"/>
    </source>
</evidence>
<feature type="chain" id="PRO_5016975410" evidence="2">
    <location>
        <begin position="25"/>
        <end position="233"/>
    </location>
</feature>
<dbReference type="AlphaFoldDB" id="A0A367LEG1"/>
<sequence>MLPRSTVSFFIFLFGLLFPSLCWAINGPGLAAKFAGGHTLSKSPDHRSWGLPGGNHRNYSPSSNPEAYNRRLSTDHPPAVSQQNRPGASLSNYASGSWRSWTPRRGDASSSSGWEKPGYRSTPSPAERPRRGSLRSTWSSTRMLETIDESPLRSASLDSPSHQQLSSHWNPASHRQQPNLRESPSHSRSSKWTRPISVNFIPAAASGTIIVSRTVEILKVKNFGTGYMFFLQE</sequence>
<feature type="compositionally biased region" description="Polar residues" evidence="1">
    <location>
        <begin position="57"/>
        <end position="66"/>
    </location>
</feature>
<proteinExistence type="predicted"/>
<evidence type="ECO:0000313" key="4">
    <source>
        <dbReference type="Proteomes" id="UP000253664"/>
    </source>
</evidence>
<reference evidence="3 4" key="1">
    <citation type="journal article" date="2015" name="BMC Genomics">
        <title>Insights from the genome of Ophiocordyceps polyrhachis-furcata to pathogenicity and host specificity in insect fungi.</title>
        <authorList>
            <person name="Wichadakul D."/>
            <person name="Kobmoo N."/>
            <person name="Ingsriswang S."/>
            <person name="Tangphatsornruang S."/>
            <person name="Chantasingh D."/>
            <person name="Luangsa-ard J.J."/>
            <person name="Eurwilaichitr L."/>
        </authorList>
    </citation>
    <scope>NUCLEOTIDE SEQUENCE [LARGE SCALE GENOMIC DNA]</scope>
    <source>
        <strain evidence="3 4">BCC 54312</strain>
    </source>
</reference>
<comment type="caution">
    <text evidence="3">The sequence shown here is derived from an EMBL/GenBank/DDBJ whole genome shotgun (WGS) entry which is preliminary data.</text>
</comment>
<organism evidence="3 4">
    <name type="scientific">Ophiocordyceps polyrhachis-furcata BCC 54312</name>
    <dbReference type="NCBI Taxonomy" id="1330021"/>
    <lineage>
        <taxon>Eukaryota</taxon>
        <taxon>Fungi</taxon>
        <taxon>Dikarya</taxon>
        <taxon>Ascomycota</taxon>
        <taxon>Pezizomycotina</taxon>
        <taxon>Sordariomycetes</taxon>
        <taxon>Hypocreomycetidae</taxon>
        <taxon>Hypocreales</taxon>
        <taxon>Ophiocordycipitaceae</taxon>
        <taxon>Ophiocordyceps</taxon>
    </lineage>
</organism>
<feature type="region of interest" description="Disordered" evidence="1">
    <location>
        <begin position="42"/>
        <end position="191"/>
    </location>
</feature>
<dbReference type="Proteomes" id="UP000253664">
    <property type="component" value="Unassembled WGS sequence"/>
</dbReference>